<evidence type="ECO:0000256" key="6">
    <source>
        <dbReference type="ARBA" id="ARBA00022679"/>
    </source>
</evidence>
<feature type="domain" description="Glycosyl transferase family 1" evidence="9">
    <location>
        <begin position="298"/>
        <end position="435"/>
    </location>
</feature>
<dbReference type="GO" id="GO:0004373">
    <property type="term" value="F:alpha-1,4-glucan glucosyltransferase (UDP-glucose donor) activity"/>
    <property type="evidence" value="ECO:0007669"/>
    <property type="project" value="InterPro"/>
</dbReference>
<protein>
    <recommendedName>
        <fullName evidence="8">Glycogen synthase</fullName>
        <ecNumber evidence="8">2.4.1.21</ecNumber>
    </recommendedName>
    <alternativeName>
        <fullName evidence="8">Starch [bacterial glycogen] synthase</fullName>
    </alternativeName>
</protein>
<evidence type="ECO:0000256" key="3">
    <source>
        <dbReference type="ARBA" id="ARBA00004964"/>
    </source>
</evidence>
<evidence type="ECO:0000256" key="5">
    <source>
        <dbReference type="ARBA" id="ARBA00022676"/>
    </source>
</evidence>
<dbReference type="Pfam" id="PF08323">
    <property type="entry name" value="Glyco_transf_5"/>
    <property type="match status" value="1"/>
</dbReference>
<dbReference type="SUPFAM" id="SSF53756">
    <property type="entry name" value="UDP-Glycosyltransferase/glycogen phosphorylase"/>
    <property type="match status" value="1"/>
</dbReference>
<comment type="caution">
    <text evidence="11">The sequence shown here is derived from an EMBL/GenBank/DDBJ whole genome shotgun (WGS) entry which is preliminary data.</text>
</comment>
<keyword evidence="7 8" id="KW-0320">Glycogen biosynthesis</keyword>
<dbReference type="EC" id="2.4.1.21" evidence="8"/>
<dbReference type="HAMAP" id="MF_00484">
    <property type="entry name" value="Glycogen_synth"/>
    <property type="match status" value="1"/>
</dbReference>
<gene>
    <name evidence="8" type="primary">glgA</name>
    <name evidence="11" type="ORF">C8261_08640</name>
</gene>
<dbReference type="GO" id="GO:0009011">
    <property type="term" value="F:alpha-1,4-glucan glucosyltransferase (ADP-glucose donor) activity"/>
    <property type="evidence" value="ECO:0007669"/>
    <property type="project" value="UniProtKB-UniRule"/>
</dbReference>
<reference evidence="11 12" key="1">
    <citation type="submission" date="2018-03" db="EMBL/GenBank/DDBJ databases">
        <authorList>
            <person name="Keele B.F."/>
        </authorList>
    </citation>
    <scope>NUCLEOTIDE SEQUENCE [LARGE SCALE GENOMIC DNA]</scope>
    <source>
        <strain evidence="11 12">D20</strain>
    </source>
</reference>
<evidence type="ECO:0000256" key="1">
    <source>
        <dbReference type="ARBA" id="ARBA00001478"/>
    </source>
</evidence>
<dbReference type="GO" id="GO:0005829">
    <property type="term" value="C:cytosol"/>
    <property type="evidence" value="ECO:0007669"/>
    <property type="project" value="TreeGrafter"/>
</dbReference>
<evidence type="ECO:0000313" key="11">
    <source>
        <dbReference type="EMBL" id="PTD96376.1"/>
    </source>
</evidence>
<dbReference type="Proteomes" id="UP000241193">
    <property type="component" value="Unassembled WGS sequence"/>
</dbReference>
<dbReference type="InterPro" id="IPR013534">
    <property type="entry name" value="Starch_synth_cat_dom"/>
</dbReference>
<keyword evidence="6 8" id="KW-0808">Transferase</keyword>
<dbReference type="EMBL" id="PZKC01000006">
    <property type="protein sequence ID" value="PTD96376.1"/>
    <property type="molecule type" value="Genomic_DNA"/>
</dbReference>
<dbReference type="CDD" id="cd03791">
    <property type="entry name" value="GT5_Glycogen_synthase_DULL1-like"/>
    <property type="match status" value="1"/>
</dbReference>
<evidence type="ECO:0000259" key="9">
    <source>
        <dbReference type="Pfam" id="PF00534"/>
    </source>
</evidence>
<accession>A0A2T4IFA3</accession>
<evidence type="ECO:0000256" key="8">
    <source>
        <dbReference type="HAMAP-Rule" id="MF_00484"/>
    </source>
</evidence>
<evidence type="ECO:0000256" key="2">
    <source>
        <dbReference type="ARBA" id="ARBA00002764"/>
    </source>
</evidence>
<dbReference type="PANTHER" id="PTHR45825">
    <property type="entry name" value="GRANULE-BOUND STARCH SYNTHASE 1, CHLOROPLASTIC/AMYLOPLASTIC"/>
    <property type="match status" value="1"/>
</dbReference>
<dbReference type="UniPathway" id="UPA00164"/>
<evidence type="ECO:0000256" key="4">
    <source>
        <dbReference type="ARBA" id="ARBA00010281"/>
    </source>
</evidence>
<proteinExistence type="inferred from homology"/>
<feature type="binding site" evidence="8">
    <location>
        <position position="15"/>
    </location>
    <ligand>
        <name>ADP-alpha-D-glucose</name>
        <dbReference type="ChEBI" id="CHEBI:57498"/>
    </ligand>
</feature>
<name>A0A2T4IFA3_9RHOO</name>
<reference evidence="11 12" key="2">
    <citation type="submission" date="2018-04" db="EMBL/GenBank/DDBJ databases">
        <title>Thauera lacus sp. nov., isolated from an saline lake in Inner Mongolia, China.</title>
        <authorList>
            <person name="Liang Q.-Y."/>
        </authorList>
    </citation>
    <scope>NUCLEOTIDE SEQUENCE [LARGE SCALE GENOMIC DNA]</scope>
    <source>
        <strain evidence="11 12">D20</strain>
    </source>
</reference>
<keyword evidence="12" id="KW-1185">Reference proteome</keyword>
<dbReference type="OrthoDB" id="9808590at2"/>
<evidence type="ECO:0000256" key="7">
    <source>
        <dbReference type="ARBA" id="ARBA00023056"/>
    </source>
</evidence>
<dbReference type="Gene3D" id="3.40.50.2000">
    <property type="entry name" value="Glycogen Phosphorylase B"/>
    <property type="match status" value="2"/>
</dbReference>
<dbReference type="InterPro" id="IPR011835">
    <property type="entry name" value="GS/SS"/>
</dbReference>
<dbReference type="PANTHER" id="PTHR45825:SF11">
    <property type="entry name" value="ALPHA AMYLASE DOMAIN-CONTAINING PROTEIN"/>
    <property type="match status" value="1"/>
</dbReference>
<organism evidence="11 12">
    <name type="scientific">Pseudothauera lacus</name>
    <dbReference type="NCBI Taxonomy" id="2136175"/>
    <lineage>
        <taxon>Bacteria</taxon>
        <taxon>Pseudomonadati</taxon>
        <taxon>Pseudomonadota</taxon>
        <taxon>Betaproteobacteria</taxon>
        <taxon>Rhodocyclales</taxon>
        <taxon>Zoogloeaceae</taxon>
        <taxon>Pseudothauera</taxon>
    </lineage>
</organism>
<comment type="similarity">
    <text evidence="4 8">Belongs to the glycosyltransferase 1 family. Bacterial/plant glycogen synthase subfamily.</text>
</comment>
<dbReference type="InterPro" id="IPR001296">
    <property type="entry name" value="Glyco_trans_1"/>
</dbReference>
<comment type="function">
    <text evidence="2 8">Synthesizes alpha-1,4-glucan chains using ADP-glucose.</text>
</comment>
<dbReference type="GO" id="GO:0005978">
    <property type="term" value="P:glycogen biosynthetic process"/>
    <property type="evidence" value="ECO:0007669"/>
    <property type="project" value="UniProtKB-UniRule"/>
</dbReference>
<feature type="domain" description="Starch synthase catalytic" evidence="10">
    <location>
        <begin position="2"/>
        <end position="241"/>
    </location>
</feature>
<evidence type="ECO:0000313" key="12">
    <source>
        <dbReference type="Proteomes" id="UP000241193"/>
    </source>
</evidence>
<sequence length="480" mass="51080">MKVLFVTSEIAPWVKTGGLADVSAALPAALRAAGCDVRVLVPAYPALRTAFADAPMLAAIAAPRPGMHGAALRLAHSPSGVPLYLLESALCFERAGNPYLGPDGRDWGDNALRFGLLGHVAALLADSASPLDWRPDILHCNDWQSALAPALLHYHGSSTRAATVMTVHNLAFQGLFDGALLAPLGLPASAWRFDGVEFHGRLSFLKAGLQHADALTTVSPTYAAEICTPAHGMGLDGLLRHRAADLHGIVNGIDTQEWNPATDPHLAAPYDAGSIERKALNRSALRAALGLPDCPATPLIGMVSRLTGQKGADLVAALLADLDDAQFVLLGSGDAALEELFGTLAARHPQRIAVRIGFDEALAHRIEAGADLFMMPSRFEPCGLNQLYSLRYGTPPLVHATGGLADTVIDAADAERGNGFVFRTPGLAGLAACTRRALALWREQQTLWRRLQERGMRAEHGWTASAQAYRALYRTLRQPA</sequence>
<keyword evidence="5 8" id="KW-0328">Glycosyltransferase</keyword>
<evidence type="ECO:0000259" key="10">
    <source>
        <dbReference type="Pfam" id="PF08323"/>
    </source>
</evidence>
<dbReference type="NCBIfam" id="TIGR02095">
    <property type="entry name" value="glgA"/>
    <property type="match status" value="1"/>
</dbReference>
<dbReference type="NCBIfam" id="NF001899">
    <property type="entry name" value="PRK00654.1-2"/>
    <property type="match status" value="1"/>
</dbReference>
<dbReference type="Pfam" id="PF00534">
    <property type="entry name" value="Glycos_transf_1"/>
    <property type="match status" value="1"/>
</dbReference>
<comment type="pathway">
    <text evidence="3 8">Glycan biosynthesis; glycogen biosynthesis.</text>
</comment>
<dbReference type="RefSeq" id="WP_107493284.1">
    <property type="nucleotide sequence ID" value="NZ_PZKC01000006.1"/>
</dbReference>
<dbReference type="AlphaFoldDB" id="A0A2T4IFA3"/>
<comment type="catalytic activity">
    <reaction evidence="1 8">
        <text>[(1-&gt;4)-alpha-D-glucosyl](n) + ADP-alpha-D-glucose = [(1-&gt;4)-alpha-D-glucosyl](n+1) + ADP + H(+)</text>
        <dbReference type="Rhea" id="RHEA:18189"/>
        <dbReference type="Rhea" id="RHEA-COMP:9584"/>
        <dbReference type="Rhea" id="RHEA-COMP:9587"/>
        <dbReference type="ChEBI" id="CHEBI:15378"/>
        <dbReference type="ChEBI" id="CHEBI:15444"/>
        <dbReference type="ChEBI" id="CHEBI:57498"/>
        <dbReference type="ChEBI" id="CHEBI:456216"/>
        <dbReference type="EC" id="2.4.1.21"/>
    </reaction>
</comment>